<reference evidence="2 3" key="1">
    <citation type="journal article" date="2019" name="PLoS Biol.">
        <title>Sex chromosomes control vertical transmission of feminizing Wolbachia symbionts in an isopod.</title>
        <authorList>
            <person name="Becking T."/>
            <person name="Chebbi M.A."/>
            <person name="Giraud I."/>
            <person name="Moumen B."/>
            <person name="Laverre T."/>
            <person name="Caubet Y."/>
            <person name="Peccoud J."/>
            <person name="Gilbert C."/>
            <person name="Cordaux R."/>
        </authorList>
    </citation>
    <scope>NUCLEOTIDE SEQUENCE [LARGE SCALE GENOMIC DNA]</scope>
    <source>
        <strain evidence="2">ANa2</strain>
        <tissue evidence="2">Whole body excluding digestive tract and cuticle</tissue>
    </source>
</reference>
<evidence type="ECO:0000259" key="1">
    <source>
        <dbReference type="PROSITE" id="PS51444"/>
    </source>
</evidence>
<dbReference type="OrthoDB" id="1104827at2759"/>
<evidence type="ECO:0000313" key="2">
    <source>
        <dbReference type="EMBL" id="KAB7497600.1"/>
    </source>
</evidence>
<dbReference type="Proteomes" id="UP000326759">
    <property type="component" value="Unassembled WGS sequence"/>
</dbReference>
<proteinExistence type="predicted"/>
<dbReference type="Gene3D" id="1.20.58.2220">
    <property type="entry name" value="Formin, FH2 domain"/>
    <property type="match status" value="1"/>
</dbReference>
<dbReference type="PANTHER" id="PTHR45725">
    <property type="entry name" value="FORMIN HOMOLOGY 2 FAMILY MEMBER"/>
    <property type="match status" value="1"/>
</dbReference>
<sequence length="69" mass="7847">MVGQVFVGFHLGRVLLNMDADGLLAPDMVEQLLKFTPSPEEKAMLEEHSEDIASYTRADRFLFEISKYV</sequence>
<accession>A0A5N5SY57</accession>
<dbReference type="InterPro" id="IPR042201">
    <property type="entry name" value="FH2_Formin_sf"/>
</dbReference>
<dbReference type="Pfam" id="PF02181">
    <property type="entry name" value="FH2"/>
    <property type="match status" value="1"/>
</dbReference>
<name>A0A5N5SY57_9CRUS</name>
<dbReference type="AlphaFoldDB" id="A0A5N5SY57"/>
<dbReference type="InterPro" id="IPR015425">
    <property type="entry name" value="FH2_Formin"/>
</dbReference>
<evidence type="ECO:0000313" key="3">
    <source>
        <dbReference type="Proteomes" id="UP000326759"/>
    </source>
</evidence>
<comment type="caution">
    <text evidence="2">The sequence shown here is derived from an EMBL/GenBank/DDBJ whole genome shotgun (WGS) entry which is preliminary data.</text>
</comment>
<dbReference type="SUPFAM" id="SSF101447">
    <property type="entry name" value="Formin homology 2 domain (FH2 domain)"/>
    <property type="match status" value="1"/>
</dbReference>
<feature type="domain" description="FH2" evidence="1">
    <location>
        <begin position="1"/>
        <end position="69"/>
    </location>
</feature>
<gene>
    <name evidence="2" type="ORF">Anas_00143</name>
</gene>
<dbReference type="InterPro" id="IPR051425">
    <property type="entry name" value="Formin_Homology"/>
</dbReference>
<dbReference type="GO" id="GO:0030838">
    <property type="term" value="P:positive regulation of actin filament polymerization"/>
    <property type="evidence" value="ECO:0007669"/>
    <property type="project" value="TreeGrafter"/>
</dbReference>
<dbReference type="PROSITE" id="PS51444">
    <property type="entry name" value="FH2"/>
    <property type="match status" value="1"/>
</dbReference>
<dbReference type="EMBL" id="SEYY01020087">
    <property type="protein sequence ID" value="KAB7497600.1"/>
    <property type="molecule type" value="Genomic_DNA"/>
</dbReference>
<dbReference type="PANTHER" id="PTHR45725:SF1">
    <property type="entry name" value="DISHEVELLED ASSOCIATED ACTIVATOR OF MORPHOGENESIS, ISOFORM D"/>
    <property type="match status" value="1"/>
</dbReference>
<organism evidence="2 3">
    <name type="scientific">Armadillidium nasatum</name>
    <dbReference type="NCBI Taxonomy" id="96803"/>
    <lineage>
        <taxon>Eukaryota</taxon>
        <taxon>Metazoa</taxon>
        <taxon>Ecdysozoa</taxon>
        <taxon>Arthropoda</taxon>
        <taxon>Crustacea</taxon>
        <taxon>Multicrustacea</taxon>
        <taxon>Malacostraca</taxon>
        <taxon>Eumalacostraca</taxon>
        <taxon>Peracarida</taxon>
        <taxon>Isopoda</taxon>
        <taxon>Oniscidea</taxon>
        <taxon>Crinocheta</taxon>
        <taxon>Armadillidiidae</taxon>
        <taxon>Armadillidium</taxon>
    </lineage>
</organism>
<keyword evidence="3" id="KW-1185">Reference proteome</keyword>
<protein>
    <recommendedName>
        <fullName evidence="1">FH2 domain-containing protein</fullName>
    </recommendedName>
</protein>